<evidence type="ECO:0000313" key="1">
    <source>
        <dbReference type="EMBL" id="PRQ41967.1"/>
    </source>
</evidence>
<gene>
    <name evidence="1" type="ORF">RchiOBHm_Chr3g0452531</name>
</gene>
<dbReference type="Proteomes" id="UP000238479">
    <property type="component" value="Chromosome 3"/>
</dbReference>
<proteinExistence type="predicted"/>
<organism evidence="1 2">
    <name type="scientific">Rosa chinensis</name>
    <name type="common">China rose</name>
    <dbReference type="NCBI Taxonomy" id="74649"/>
    <lineage>
        <taxon>Eukaryota</taxon>
        <taxon>Viridiplantae</taxon>
        <taxon>Streptophyta</taxon>
        <taxon>Embryophyta</taxon>
        <taxon>Tracheophyta</taxon>
        <taxon>Spermatophyta</taxon>
        <taxon>Magnoliopsida</taxon>
        <taxon>eudicotyledons</taxon>
        <taxon>Gunneridae</taxon>
        <taxon>Pentapetalae</taxon>
        <taxon>rosids</taxon>
        <taxon>fabids</taxon>
        <taxon>Rosales</taxon>
        <taxon>Rosaceae</taxon>
        <taxon>Rosoideae</taxon>
        <taxon>Rosoideae incertae sedis</taxon>
        <taxon>Rosa</taxon>
    </lineage>
</organism>
<dbReference type="PANTHER" id="PTHR36750:SF1">
    <property type="entry name" value="SEC-C MOTIF PROTEIN"/>
    <property type="match status" value="1"/>
</dbReference>
<dbReference type="PANTHER" id="PTHR36750">
    <property type="entry name" value="SEC-C MOTIF PROTEIN"/>
    <property type="match status" value="1"/>
</dbReference>
<dbReference type="AlphaFoldDB" id="A0A2P6R6B6"/>
<evidence type="ECO:0000313" key="2">
    <source>
        <dbReference type="Proteomes" id="UP000238479"/>
    </source>
</evidence>
<dbReference type="STRING" id="74649.A0A2P6R6B6"/>
<dbReference type="Gramene" id="PRQ41967">
    <property type="protein sequence ID" value="PRQ41967"/>
    <property type="gene ID" value="RchiOBHm_Chr3g0452531"/>
</dbReference>
<name>A0A2P6R6B6_ROSCH</name>
<sequence length="49" mass="5261">MGNQFQQTLASCLLVQKLMCSTPFDLAQSNLAKSGQISRNALCPCGSKK</sequence>
<dbReference type="EMBL" id="PDCK01000041">
    <property type="protein sequence ID" value="PRQ41967.1"/>
    <property type="molecule type" value="Genomic_DNA"/>
</dbReference>
<comment type="caution">
    <text evidence="1">The sequence shown here is derived from an EMBL/GenBank/DDBJ whole genome shotgun (WGS) entry which is preliminary data.</text>
</comment>
<reference evidence="1 2" key="1">
    <citation type="journal article" date="2018" name="Nat. Genet.">
        <title>The Rosa genome provides new insights in the design of modern roses.</title>
        <authorList>
            <person name="Bendahmane M."/>
        </authorList>
    </citation>
    <scope>NUCLEOTIDE SEQUENCE [LARGE SCALE GENOMIC DNA]</scope>
    <source>
        <strain evidence="2">cv. Old Blush</strain>
    </source>
</reference>
<keyword evidence="2" id="KW-1185">Reference proteome</keyword>
<protein>
    <submittedName>
        <fullName evidence="1">Uncharacterized protein</fullName>
    </submittedName>
</protein>
<accession>A0A2P6R6B6</accession>